<dbReference type="Pfam" id="PF01018">
    <property type="entry name" value="GTP1_OBG"/>
    <property type="match status" value="1"/>
</dbReference>
<dbReference type="InterPro" id="IPR019826">
    <property type="entry name" value="Carboxylesterase_B_AS"/>
</dbReference>
<dbReference type="EMBL" id="CAMXCT020006753">
    <property type="protein sequence ID" value="CAL1172862.1"/>
    <property type="molecule type" value="Genomic_DNA"/>
</dbReference>
<dbReference type="GO" id="GO:0005524">
    <property type="term" value="F:ATP binding"/>
    <property type="evidence" value="ECO:0007669"/>
    <property type="project" value="InterPro"/>
</dbReference>
<dbReference type="OrthoDB" id="347018at2759"/>
<dbReference type="InterPro" id="IPR029058">
    <property type="entry name" value="AB_hydrolase_fold"/>
</dbReference>
<dbReference type="PRINTS" id="PR00326">
    <property type="entry name" value="GTP1OBG"/>
</dbReference>
<dbReference type="Pfam" id="PF01926">
    <property type="entry name" value="MMR_HSR1"/>
    <property type="match status" value="1"/>
</dbReference>
<dbReference type="PROSITE" id="PS00941">
    <property type="entry name" value="CARBOXYLESTERASE_B_2"/>
    <property type="match status" value="1"/>
</dbReference>
<dbReference type="GO" id="GO:0042254">
    <property type="term" value="P:ribosome biogenesis"/>
    <property type="evidence" value="ECO:0007669"/>
    <property type="project" value="UniProtKB-UniRule"/>
</dbReference>
<reference evidence="8" key="1">
    <citation type="submission" date="2022-10" db="EMBL/GenBank/DDBJ databases">
        <authorList>
            <person name="Chen Y."/>
            <person name="Dougan E. K."/>
            <person name="Chan C."/>
            <person name="Rhodes N."/>
            <person name="Thang M."/>
        </authorList>
    </citation>
    <scope>NUCLEOTIDE SEQUENCE</scope>
</reference>
<dbReference type="InterPro" id="IPR006073">
    <property type="entry name" value="GTP-bd"/>
</dbReference>
<dbReference type="InterPro" id="IPR011009">
    <property type="entry name" value="Kinase-like_dom_sf"/>
</dbReference>
<dbReference type="InterPro" id="IPR050309">
    <property type="entry name" value="Type-B_Carboxylest/Lipase"/>
</dbReference>
<dbReference type="SUPFAM" id="SSF52540">
    <property type="entry name" value="P-loop containing nucleoside triphosphate hydrolases"/>
    <property type="match status" value="1"/>
</dbReference>
<dbReference type="InterPro" id="IPR027417">
    <property type="entry name" value="P-loop_NTPase"/>
</dbReference>
<evidence type="ECO:0000256" key="4">
    <source>
        <dbReference type="ARBA" id="ARBA00023134"/>
    </source>
</evidence>
<evidence type="ECO:0000259" key="7">
    <source>
        <dbReference type="PROSITE" id="PS51883"/>
    </source>
</evidence>
<dbReference type="PROSITE" id="PS00122">
    <property type="entry name" value="CARBOXYLESTERASE_B_1"/>
    <property type="match status" value="1"/>
</dbReference>
<accession>A0A9P1GRE5</accession>
<sequence length="1749" mass="194936">MFFYHRKKRAFHHRFPADFPIIAAGFSAFRQPGSDGPSPGEVVEVLGQQDLESYPRLQRPFIDRIWLTAKAGNGGEPLPNALRRPHLPKGPGYGGHGGSVVLKATSQIESFLDVPEKLRAEHGGDGHDTKRGKHGEDYVLQVPIGTIVRERVFSGERTQEGRRIFLPQFRYQFLRHHDTFIVARGGIGGVGPKSFKKGDSRRGTPGQRTRLELELRVLNDVALIGMPNAGKTSLLAAMSRAHTRIGPEEFSTTRPHVGVIRFRDRVEVSICDLPGLKRGAHDDKLMGRRILRHTYRSRALAFVVNVARGERSEEDVLEEVEMLRQEALEFDPLNREKPWMVIGTKCDMLHRDPLFHLDSLFYRLRARYDDDIPVVGTSSRFGLGLNRCVRTLRQLVYPDMLEPRYRLGADPILRFPPKVLHGPYTGPIPSLGEYQPHPPPPAPAAIVGSQPKAAPSCPLFQSPMSTEDQALVAIAKFLKGDLEKWLRCDETRARLDVVGNETSDVQHRSEMKQQVRQNEPLQTGKLALTRARQTAKRWPYRPVAAQHSSDHQRTMAHQHDAPPLSQQNCPCQWKSLRCLQSMSHLEDKDGPAPLYEDELFWQRPKKDQKEPTQEQAILKHKLRSANSIGGSGLPEPARLVHNARGKGEPGLAVRLQELGNKLLSLADAAERSSRRSEREPEPGDRSTGAWTDQLLRRFADQALKQEAHLQEAMSQRLAPGTQWPRIKKSLATSLRSASVTSTVTGGASTPDVASGVPSTAVTPTATPLPLEPSPHYDVNYDPDIPEEYRDESWHQGVFERDDGSGTENLLLLLMMIVLLVVDLDPGYRIRHVTEQELMEEIREKYERALAMSPELMPWAQGLISKEDAVAPDDDELLGAPKTDSLDELTGGQNAQTNSPQLLVVSRRCPDFLGIPWVVPSRRHGVSPVHDGPAEVPPTSVPTFGAQVWWVICDSVAGAAMAMFPGADAPAQPDVADAAPKALCCAKKERKDDGRPVMRYPESGDGFYPVDLDGVVYDSFNLRIIHERDRTGFEETKDFPIRANSIVAGRYQVLEYLGSAAFSRAVQCLDLETNRMVCMKIINNNKDFFDQSLDEIKLLRLIRFNTESVDDKNCLGLVDYFYHKEHLIIVTELLRDNLYEFSKYNRQACEEPYFTLGRLQRIAHQVLVALELPGGMGLQHLSVASMSFVFAMPRWLCLLSLLLGVRSNTPEVTTPIGQLRGSSDGRDGEVHVFLGIPYAEAPVGDLRWRPPRRVKPWKGLREASSFGNQCKNHCMSGSHLDFSTKGGDEDCLYLNVYAPKEAHNTSQLPCLVFLHGGCNEFGAGHEYNGSNLVSFWRSQRSPALLITVNYRLNIFGFLGSDQLRDRDETDRSTGNYGFQDQRMALHWVQENIGAFGGDPQKVMLFGQSSGAASVGLHLVTPSSYGLYSSAIMMSGGFGPWSVQHMVRKELWFERLMNQTHCRDVDCLVSLSADELLSAYMAIPDGRCCRKAKGLGSYPEIPWAASIDGVELSAHPWDLLKKGQVNQVPILIGSTQEDGEFFTTVAKNLSNKDFQTLFQAKYQSSQAQAELYSLESLESPAAPSEGSSPSEGWWSALRVMTDKHYYCPGHFCRRSLVTGPAPTAHGVFGYVFAHSATGTAKHSDDLPFVFMDLPEEASSEEQQLASEMAMFWYHFAAWGRPAGSDVWPAQSAEAAPMLKFQVASKGGNQVIYDARDRQCAFIIEWLNHSLRNMSEAGTTSTCDNRVDTCAG</sequence>
<dbReference type="InterPro" id="IPR031167">
    <property type="entry name" value="G_OBG"/>
</dbReference>
<dbReference type="GO" id="GO:0004672">
    <property type="term" value="F:protein kinase activity"/>
    <property type="evidence" value="ECO:0007669"/>
    <property type="project" value="InterPro"/>
</dbReference>
<dbReference type="EMBL" id="CAMXCT010006753">
    <property type="protein sequence ID" value="CAI4019487.1"/>
    <property type="molecule type" value="Genomic_DNA"/>
</dbReference>
<organism evidence="8">
    <name type="scientific">Cladocopium goreaui</name>
    <dbReference type="NCBI Taxonomy" id="2562237"/>
    <lineage>
        <taxon>Eukaryota</taxon>
        <taxon>Sar</taxon>
        <taxon>Alveolata</taxon>
        <taxon>Dinophyceae</taxon>
        <taxon>Suessiales</taxon>
        <taxon>Symbiodiniaceae</taxon>
        <taxon>Cladocopium</taxon>
    </lineage>
</organism>
<dbReference type="InterPro" id="IPR019819">
    <property type="entry name" value="Carboxylesterase_B_CS"/>
</dbReference>
<keyword evidence="2" id="KW-0547">Nucleotide-binding</keyword>
<protein>
    <submittedName>
        <fullName evidence="9">Obg family GTPase CgtA</fullName>
    </submittedName>
</protein>
<dbReference type="Proteomes" id="UP001152797">
    <property type="component" value="Unassembled WGS sequence"/>
</dbReference>
<evidence type="ECO:0000256" key="5">
    <source>
        <dbReference type="SAM" id="MobiDB-lite"/>
    </source>
</evidence>
<dbReference type="InterPro" id="IPR006169">
    <property type="entry name" value="GTP1_OBG_dom"/>
</dbReference>
<comment type="caution">
    <text evidence="8">The sequence shown here is derived from an EMBL/GenBank/DDBJ whole genome shotgun (WGS) entry which is preliminary data.</text>
</comment>
<dbReference type="Pfam" id="PF00135">
    <property type="entry name" value="COesterase"/>
    <property type="match status" value="1"/>
</dbReference>
<dbReference type="Gene3D" id="3.40.50.1820">
    <property type="entry name" value="alpha/beta hydrolase"/>
    <property type="match status" value="1"/>
</dbReference>
<evidence type="ECO:0000313" key="10">
    <source>
        <dbReference type="Proteomes" id="UP001152797"/>
    </source>
</evidence>
<feature type="domain" description="OBG-type G" evidence="6">
    <location>
        <begin position="219"/>
        <end position="397"/>
    </location>
</feature>
<keyword evidence="3" id="KW-0378">Hydrolase</keyword>
<feature type="region of interest" description="Disordered" evidence="5">
    <location>
        <begin position="545"/>
        <end position="567"/>
    </location>
</feature>
<dbReference type="GO" id="GO:0005525">
    <property type="term" value="F:GTP binding"/>
    <property type="evidence" value="ECO:0007669"/>
    <property type="project" value="UniProtKB-KW"/>
</dbReference>
<dbReference type="GO" id="GO:0016787">
    <property type="term" value="F:hydrolase activity"/>
    <property type="evidence" value="ECO:0007669"/>
    <property type="project" value="UniProtKB-KW"/>
</dbReference>
<feature type="region of interest" description="Disordered" evidence="5">
    <location>
        <begin position="737"/>
        <end position="776"/>
    </location>
</feature>
<evidence type="ECO:0000313" key="8">
    <source>
        <dbReference type="EMBL" id="CAI4019487.1"/>
    </source>
</evidence>
<feature type="compositionally biased region" description="Low complexity" evidence="5">
    <location>
        <begin position="737"/>
        <end position="749"/>
    </location>
</feature>
<evidence type="ECO:0000256" key="2">
    <source>
        <dbReference type="ARBA" id="ARBA00022741"/>
    </source>
</evidence>
<gene>
    <name evidence="8" type="ORF">C1SCF055_LOCUS43982</name>
</gene>
<dbReference type="InterPro" id="IPR036726">
    <property type="entry name" value="GTP1_OBG_dom_sf"/>
</dbReference>
<feature type="domain" description="Obg" evidence="7">
    <location>
        <begin position="59"/>
        <end position="218"/>
    </location>
</feature>
<reference evidence="9 10" key="2">
    <citation type="submission" date="2024-05" db="EMBL/GenBank/DDBJ databases">
        <authorList>
            <person name="Chen Y."/>
            <person name="Shah S."/>
            <person name="Dougan E. K."/>
            <person name="Thang M."/>
            <person name="Chan C."/>
        </authorList>
    </citation>
    <scope>NUCLEOTIDE SEQUENCE [LARGE SCALE GENOMIC DNA]</scope>
</reference>
<dbReference type="Gene3D" id="1.10.510.10">
    <property type="entry name" value="Transferase(Phosphotransferase) domain 1"/>
    <property type="match status" value="1"/>
</dbReference>
<feature type="compositionally biased region" description="Basic and acidic residues" evidence="5">
    <location>
        <begin position="548"/>
        <end position="560"/>
    </location>
</feature>
<feature type="compositionally biased region" description="Low complexity" evidence="5">
    <location>
        <begin position="756"/>
        <end position="768"/>
    </location>
</feature>
<dbReference type="SUPFAM" id="SSF56112">
    <property type="entry name" value="Protein kinase-like (PK-like)"/>
    <property type="match status" value="1"/>
</dbReference>
<dbReference type="Gene3D" id="3.30.200.20">
    <property type="entry name" value="Phosphorylase Kinase, domain 1"/>
    <property type="match status" value="1"/>
</dbReference>
<dbReference type="InterPro" id="IPR002018">
    <property type="entry name" value="CarbesteraseB"/>
</dbReference>
<evidence type="ECO:0000256" key="1">
    <source>
        <dbReference type="ARBA" id="ARBA00005964"/>
    </source>
</evidence>
<proteinExistence type="inferred from homology"/>
<dbReference type="EMBL" id="CAMXCT030006753">
    <property type="protein sequence ID" value="CAL4806799.1"/>
    <property type="molecule type" value="Genomic_DNA"/>
</dbReference>
<dbReference type="PROSITE" id="PS51883">
    <property type="entry name" value="OBG"/>
    <property type="match status" value="1"/>
</dbReference>
<comment type="similarity">
    <text evidence="1">Belongs to the type-B carboxylesterase/lipase family.</text>
</comment>
<dbReference type="SMART" id="SM00220">
    <property type="entry name" value="S_TKc"/>
    <property type="match status" value="1"/>
</dbReference>
<feature type="region of interest" description="Disordered" evidence="5">
    <location>
        <begin position="873"/>
        <end position="894"/>
    </location>
</feature>
<dbReference type="Gene3D" id="3.40.50.300">
    <property type="entry name" value="P-loop containing nucleotide triphosphate hydrolases"/>
    <property type="match status" value="1"/>
</dbReference>
<dbReference type="PANTHER" id="PTHR11559">
    <property type="entry name" value="CARBOXYLESTERASE"/>
    <property type="match status" value="1"/>
</dbReference>
<evidence type="ECO:0000256" key="3">
    <source>
        <dbReference type="ARBA" id="ARBA00022801"/>
    </source>
</evidence>
<dbReference type="PROSITE" id="PS51710">
    <property type="entry name" value="G_OBG"/>
    <property type="match status" value="1"/>
</dbReference>
<keyword evidence="4" id="KW-0342">GTP-binding</keyword>
<feature type="region of interest" description="Disordered" evidence="5">
    <location>
        <begin position="666"/>
        <end position="691"/>
    </location>
</feature>
<dbReference type="InterPro" id="IPR000719">
    <property type="entry name" value="Prot_kinase_dom"/>
</dbReference>
<dbReference type="SUPFAM" id="SSF53474">
    <property type="entry name" value="alpha/beta-Hydrolases"/>
    <property type="match status" value="1"/>
</dbReference>
<keyword evidence="10" id="KW-1185">Reference proteome</keyword>
<evidence type="ECO:0000259" key="6">
    <source>
        <dbReference type="PROSITE" id="PS51710"/>
    </source>
</evidence>
<dbReference type="Gene3D" id="2.70.210.12">
    <property type="entry name" value="GTP1/OBG domain"/>
    <property type="match status" value="1"/>
</dbReference>
<name>A0A9P1GRE5_9DINO</name>
<feature type="compositionally biased region" description="Basic and acidic residues" evidence="5">
    <location>
        <begin position="668"/>
        <end position="684"/>
    </location>
</feature>
<evidence type="ECO:0000313" key="9">
    <source>
        <dbReference type="EMBL" id="CAL4806799.1"/>
    </source>
</evidence>
<dbReference type="SUPFAM" id="SSF82051">
    <property type="entry name" value="Obg GTP-binding protein N-terminal domain"/>
    <property type="match status" value="1"/>
</dbReference>